<dbReference type="OrthoDB" id="430826at2759"/>
<protein>
    <submittedName>
        <fullName evidence="1">Uncharacterized protein</fullName>
    </submittedName>
</protein>
<dbReference type="Proteomes" id="UP000410492">
    <property type="component" value="Unassembled WGS sequence"/>
</dbReference>
<gene>
    <name evidence="1" type="ORF">CALMAC_LOCUS1162</name>
</gene>
<dbReference type="EMBL" id="CAACVG010001326">
    <property type="protein sequence ID" value="VEN35190.1"/>
    <property type="molecule type" value="Genomic_DNA"/>
</dbReference>
<reference evidence="1 2" key="1">
    <citation type="submission" date="2019-01" db="EMBL/GenBank/DDBJ databases">
        <authorList>
            <person name="Sayadi A."/>
        </authorList>
    </citation>
    <scope>NUCLEOTIDE SEQUENCE [LARGE SCALE GENOMIC DNA]</scope>
</reference>
<organism evidence="1 2">
    <name type="scientific">Callosobruchus maculatus</name>
    <name type="common">Southern cowpea weevil</name>
    <name type="synonym">Pulse bruchid</name>
    <dbReference type="NCBI Taxonomy" id="64391"/>
    <lineage>
        <taxon>Eukaryota</taxon>
        <taxon>Metazoa</taxon>
        <taxon>Ecdysozoa</taxon>
        <taxon>Arthropoda</taxon>
        <taxon>Hexapoda</taxon>
        <taxon>Insecta</taxon>
        <taxon>Pterygota</taxon>
        <taxon>Neoptera</taxon>
        <taxon>Endopterygota</taxon>
        <taxon>Coleoptera</taxon>
        <taxon>Polyphaga</taxon>
        <taxon>Cucujiformia</taxon>
        <taxon>Chrysomeloidea</taxon>
        <taxon>Chrysomelidae</taxon>
        <taxon>Bruchinae</taxon>
        <taxon>Bruchini</taxon>
        <taxon>Callosobruchus</taxon>
    </lineage>
</organism>
<proteinExistence type="predicted"/>
<sequence>MVREPICVGQQRSREKRRFVVWRRALPAKAQIFGGEPRVPPAYSPGVPRTIYTRADPKSGAIFGVTMTLCRRRQNCTPCYQHTQKHETLWRIFASASNLTVSVHQIV</sequence>
<evidence type="ECO:0000313" key="2">
    <source>
        <dbReference type="Proteomes" id="UP000410492"/>
    </source>
</evidence>
<name>A0A653BHW5_CALMS</name>
<accession>A0A653BHW5</accession>
<keyword evidence="2" id="KW-1185">Reference proteome</keyword>
<dbReference type="AlphaFoldDB" id="A0A653BHW5"/>
<evidence type="ECO:0000313" key="1">
    <source>
        <dbReference type="EMBL" id="VEN35190.1"/>
    </source>
</evidence>